<dbReference type="Pfam" id="PF01648">
    <property type="entry name" value="ACPS"/>
    <property type="match status" value="1"/>
</dbReference>
<gene>
    <name evidence="5" type="ORF">E6K75_03745</name>
</gene>
<evidence type="ECO:0000256" key="2">
    <source>
        <dbReference type="ARBA" id="ARBA00022679"/>
    </source>
</evidence>
<dbReference type="GO" id="GO:0019878">
    <property type="term" value="P:lysine biosynthetic process via aminoadipic acid"/>
    <property type="evidence" value="ECO:0007669"/>
    <property type="project" value="TreeGrafter"/>
</dbReference>
<dbReference type="GO" id="GO:0008897">
    <property type="term" value="F:holo-[acyl-carrier-protein] synthase activity"/>
    <property type="evidence" value="ECO:0007669"/>
    <property type="project" value="InterPro"/>
</dbReference>
<proteinExistence type="inferred from homology"/>
<protein>
    <submittedName>
        <fullName evidence="5">4'-phosphopantetheinyl transferase superfamily protein</fullName>
    </submittedName>
</protein>
<dbReference type="GO" id="GO:0000287">
    <property type="term" value="F:magnesium ion binding"/>
    <property type="evidence" value="ECO:0007669"/>
    <property type="project" value="InterPro"/>
</dbReference>
<dbReference type="InterPro" id="IPR055066">
    <property type="entry name" value="AASDHPPT_N"/>
</dbReference>
<dbReference type="PANTHER" id="PTHR12215:SF10">
    <property type="entry name" value="L-AMINOADIPATE-SEMIALDEHYDE DEHYDROGENASE-PHOSPHOPANTETHEINYL TRANSFERASE"/>
    <property type="match status" value="1"/>
</dbReference>
<dbReference type="EMBL" id="VBOV01000094">
    <property type="protein sequence ID" value="TMQ59748.1"/>
    <property type="molecule type" value="Genomic_DNA"/>
</dbReference>
<dbReference type="SUPFAM" id="SSF56214">
    <property type="entry name" value="4'-phosphopantetheinyl transferase"/>
    <property type="match status" value="2"/>
</dbReference>
<sequence length="253" mass="28146">MTATTPTASTPSRVASGEVHVWCARLDVPGETLARLYATLAVDERNRSARFRFQRDRRHFIVARGVLRKLLGRYLQTEPGRIAFVYQAFGKPDLSPEFGGRLKFNLSHSAGLALIAIAAESDVGVDLEYVRAQSDYAELARHFFSAAEVEQLSALPDHLYAEAFIGCWTKKEAYVKARGRGLVLPLQSFTVPLTSDPEQGPATLQVTSNDMDPAMRWSVHTLRPASGYIGALAIQGSGWRLSRWQWEIEDPVR</sequence>
<evidence type="ECO:0000259" key="4">
    <source>
        <dbReference type="Pfam" id="PF22624"/>
    </source>
</evidence>
<comment type="similarity">
    <text evidence="1">Belongs to the P-Pant transferase superfamily. Gsp/Sfp/HetI/AcpT family.</text>
</comment>
<dbReference type="AlphaFoldDB" id="A0A538T7Z4"/>
<dbReference type="InterPro" id="IPR050559">
    <property type="entry name" value="P-Pant_transferase_sf"/>
</dbReference>
<reference evidence="5 6" key="1">
    <citation type="journal article" date="2019" name="Nat. Microbiol.">
        <title>Mediterranean grassland soil C-N compound turnover is dependent on rainfall and depth, and is mediated by genomically divergent microorganisms.</title>
        <authorList>
            <person name="Diamond S."/>
            <person name="Andeer P.F."/>
            <person name="Li Z."/>
            <person name="Crits-Christoph A."/>
            <person name="Burstein D."/>
            <person name="Anantharaman K."/>
            <person name="Lane K.R."/>
            <person name="Thomas B.C."/>
            <person name="Pan C."/>
            <person name="Northen T.R."/>
            <person name="Banfield J.F."/>
        </authorList>
    </citation>
    <scope>NUCLEOTIDE SEQUENCE [LARGE SCALE GENOMIC DNA]</scope>
    <source>
        <strain evidence="5">WS_5</strain>
    </source>
</reference>
<dbReference type="PANTHER" id="PTHR12215">
    <property type="entry name" value="PHOSPHOPANTETHEINE TRANSFERASE"/>
    <property type="match status" value="1"/>
</dbReference>
<organism evidence="5 6">
    <name type="scientific">Eiseniibacteriota bacterium</name>
    <dbReference type="NCBI Taxonomy" id="2212470"/>
    <lineage>
        <taxon>Bacteria</taxon>
        <taxon>Candidatus Eiseniibacteriota</taxon>
    </lineage>
</organism>
<dbReference type="Pfam" id="PF22624">
    <property type="entry name" value="AASDHPPT_N"/>
    <property type="match status" value="1"/>
</dbReference>
<keyword evidence="2 5" id="KW-0808">Transferase</keyword>
<evidence type="ECO:0000313" key="6">
    <source>
        <dbReference type="Proteomes" id="UP000320913"/>
    </source>
</evidence>
<comment type="caution">
    <text evidence="5">The sequence shown here is derived from an EMBL/GenBank/DDBJ whole genome shotgun (WGS) entry which is preliminary data.</text>
</comment>
<dbReference type="GO" id="GO:0005829">
    <property type="term" value="C:cytosol"/>
    <property type="evidence" value="ECO:0007669"/>
    <property type="project" value="TreeGrafter"/>
</dbReference>
<feature type="domain" description="4'-phosphopantetheinyl transferase" evidence="3">
    <location>
        <begin position="123"/>
        <end position="199"/>
    </location>
</feature>
<dbReference type="InterPro" id="IPR008278">
    <property type="entry name" value="4-PPantetheinyl_Trfase_dom"/>
</dbReference>
<accession>A0A538T7Z4</accession>
<feature type="domain" description="4'-phosphopantetheinyl transferase N-terminal" evidence="4">
    <location>
        <begin position="34"/>
        <end position="116"/>
    </location>
</feature>
<evidence type="ECO:0000256" key="1">
    <source>
        <dbReference type="ARBA" id="ARBA00010990"/>
    </source>
</evidence>
<dbReference type="Gene3D" id="3.90.470.20">
    <property type="entry name" value="4'-phosphopantetheinyl transferase domain"/>
    <property type="match status" value="2"/>
</dbReference>
<dbReference type="Proteomes" id="UP000320913">
    <property type="component" value="Unassembled WGS sequence"/>
</dbReference>
<dbReference type="InterPro" id="IPR037143">
    <property type="entry name" value="4-PPantetheinyl_Trfase_dom_sf"/>
</dbReference>
<evidence type="ECO:0000259" key="3">
    <source>
        <dbReference type="Pfam" id="PF01648"/>
    </source>
</evidence>
<name>A0A538T7Z4_UNCEI</name>
<evidence type="ECO:0000313" key="5">
    <source>
        <dbReference type="EMBL" id="TMQ59748.1"/>
    </source>
</evidence>